<dbReference type="STRING" id="78410.A0A0N8H7D4"/>
<keyword evidence="10" id="KW-1185">Reference proteome</keyword>
<dbReference type="Proteomes" id="UP000050424">
    <property type="component" value="Unassembled WGS sequence"/>
</dbReference>
<dbReference type="PANTHER" id="PTHR33938:SF13">
    <property type="entry name" value="CARBOXYLIC ESTER HYDROLASE"/>
    <property type="match status" value="1"/>
</dbReference>
<evidence type="ECO:0000256" key="2">
    <source>
        <dbReference type="ARBA" id="ARBA00022487"/>
    </source>
</evidence>
<evidence type="ECO:0000313" key="9">
    <source>
        <dbReference type="EMBL" id="KPM41460.1"/>
    </source>
</evidence>
<dbReference type="GO" id="GO:0046872">
    <property type="term" value="F:metal ion binding"/>
    <property type="evidence" value="ECO:0007669"/>
    <property type="project" value="UniProtKB-KW"/>
</dbReference>
<dbReference type="InterPro" id="IPR029058">
    <property type="entry name" value="AB_hydrolase_fold"/>
</dbReference>
<keyword evidence="3" id="KW-0479">Metal-binding</keyword>
<keyword evidence="5 8" id="KW-0378">Hydrolase</keyword>
<keyword evidence="2" id="KW-0719">Serine esterase</keyword>
<evidence type="ECO:0000256" key="4">
    <source>
        <dbReference type="ARBA" id="ARBA00022729"/>
    </source>
</evidence>
<evidence type="ECO:0000313" key="10">
    <source>
        <dbReference type="Proteomes" id="UP000050424"/>
    </source>
</evidence>
<organism evidence="9 10">
    <name type="scientific">Neonectria ditissima</name>
    <dbReference type="NCBI Taxonomy" id="78410"/>
    <lineage>
        <taxon>Eukaryota</taxon>
        <taxon>Fungi</taxon>
        <taxon>Dikarya</taxon>
        <taxon>Ascomycota</taxon>
        <taxon>Pezizomycotina</taxon>
        <taxon>Sordariomycetes</taxon>
        <taxon>Hypocreomycetidae</taxon>
        <taxon>Hypocreales</taxon>
        <taxon>Nectriaceae</taxon>
        <taxon>Neonectria</taxon>
    </lineage>
</organism>
<comment type="caution">
    <text evidence="9">The sequence shown here is derived from an EMBL/GenBank/DDBJ whole genome shotgun (WGS) entry which is preliminary data.</text>
</comment>
<evidence type="ECO:0000256" key="8">
    <source>
        <dbReference type="RuleBase" id="RU361238"/>
    </source>
</evidence>
<dbReference type="OrthoDB" id="3039123at2759"/>
<evidence type="ECO:0000256" key="3">
    <source>
        <dbReference type="ARBA" id="ARBA00022723"/>
    </source>
</evidence>
<keyword evidence="4" id="KW-0732">Signal</keyword>
<dbReference type="AlphaFoldDB" id="A0A0N8H7D4"/>
<evidence type="ECO:0000256" key="6">
    <source>
        <dbReference type="ARBA" id="ARBA00022837"/>
    </source>
</evidence>
<accession>A0A0N8H7D4</accession>
<evidence type="ECO:0000256" key="7">
    <source>
        <dbReference type="ARBA" id="ARBA00023157"/>
    </source>
</evidence>
<dbReference type="EC" id="3.1.1.-" evidence="8"/>
<evidence type="ECO:0000256" key="1">
    <source>
        <dbReference type="ARBA" id="ARBA00006249"/>
    </source>
</evidence>
<proteinExistence type="inferred from homology"/>
<sequence length="533" mass="57528">MTHDGSETITFSHRLGAAAGVASACTRSTFSDPGLFGSDILCISAEVVSNYTATAPYQTTVHHPTIEVRGAEFCNVTVTYTHPGQDDLINVEIWLPIGNWNERLLAVGGGGYVAGRFSYSETMMVAGLGQGYATVTTDAGLGNSSLPEDWGLLSPGNVNLYALQNLASKSLNDEAVIAKSAIKDFYETPQKYSYWSGCSQGGRQGLMLAQRYPDAFDGIAATAPAVNWAQVFPSFYWPQVIMNELGEYPTPCEFAHLAKAAVSACDANDGVVDGVISNMDDCHFDPFSSVGDVFNCSDTGKTVHLSKAAAIVANATWTGARRSDGRFLWHGNSYGSDFQSSQGAGIAATDCSNGTCVGAPTALGTQWIQFFVEKNKSFDYKTVSRRDFDRIFHESVAQYASIIGTSDPDLSAFRDAGGKLLVFHGTNDQLIPYKGSDDYYNSVAAHTNNVDDFYRYFHLPGYGHCSGGSDASPTTGFEQLRSWVEDGKKPETIPVTIKDSRGQHFDRSLCPYPKKTQFNGGDPTISKSFSCTE</sequence>
<gene>
    <name evidence="9" type="ORF">AK830_g5072</name>
</gene>
<comment type="similarity">
    <text evidence="1 8">Belongs to the tannase family.</text>
</comment>
<dbReference type="PANTHER" id="PTHR33938">
    <property type="entry name" value="FERULOYL ESTERASE B-RELATED"/>
    <property type="match status" value="1"/>
</dbReference>
<dbReference type="SUPFAM" id="SSF53474">
    <property type="entry name" value="alpha/beta-Hydrolases"/>
    <property type="match status" value="1"/>
</dbReference>
<name>A0A0N8H7D4_9HYPO</name>
<reference evidence="9 10" key="1">
    <citation type="submission" date="2015-09" db="EMBL/GenBank/DDBJ databases">
        <title>Draft genome of a European isolate of the apple canker pathogen Neonectria ditissima.</title>
        <authorList>
            <person name="Gomez-Cortecero A."/>
            <person name="Harrison R.J."/>
            <person name="Armitage A.D."/>
        </authorList>
    </citation>
    <scope>NUCLEOTIDE SEQUENCE [LARGE SCALE GENOMIC DNA]</scope>
    <source>
        <strain evidence="9 10">R09/05</strain>
    </source>
</reference>
<keyword evidence="7" id="KW-1015">Disulfide bond</keyword>
<protein>
    <recommendedName>
        <fullName evidence="8">Carboxylic ester hydrolase</fullName>
        <ecNumber evidence="8">3.1.1.-</ecNumber>
    </recommendedName>
</protein>
<dbReference type="Pfam" id="PF07519">
    <property type="entry name" value="Tannase"/>
    <property type="match status" value="1"/>
</dbReference>
<dbReference type="InterPro" id="IPR011118">
    <property type="entry name" value="Tannase/feruloyl_esterase"/>
</dbReference>
<dbReference type="EMBL" id="LKCW01000064">
    <property type="protein sequence ID" value="KPM41460.1"/>
    <property type="molecule type" value="Genomic_DNA"/>
</dbReference>
<dbReference type="Gene3D" id="3.40.50.1820">
    <property type="entry name" value="alpha/beta hydrolase"/>
    <property type="match status" value="2"/>
</dbReference>
<evidence type="ECO:0000256" key="5">
    <source>
        <dbReference type="ARBA" id="ARBA00022801"/>
    </source>
</evidence>
<keyword evidence="6" id="KW-0106">Calcium</keyword>
<dbReference type="GO" id="GO:0030600">
    <property type="term" value="F:feruloyl esterase activity"/>
    <property type="evidence" value="ECO:0007669"/>
    <property type="project" value="UniProtKB-ARBA"/>
</dbReference>